<organism evidence="1 2">
    <name type="scientific">Acaulospora colombiana</name>
    <dbReference type="NCBI Taxonomy" id="27376"/>
    <lineage>
        <taxon>Eukaryota</taxon>
        <taxon>Fungi</taxon>
        <taxon>Fungi incertae sedis</taxon>
        <taxon>Mucoromycota</taxon>
        <taxon>Glomeromycotina</taxon>
        <taxon>Glomeromycetes</taxon>
        <taxon>Diversisporales</taxon>
        <taxon>Acaulosporaceae</taxon>
        <taxon>Acaulospora</taxon>
    </lineage>
</organism>
<feature type="non-terminal residue" evidence="1">
    <location>
        <position position="91"/>
    </location>
</feature>
<protein>
    <submittedName>
        <fullName evidence="1">16555_t:CDS:1</fullName>
    </submittedName>
</protein>
<dbReference type="Proteomes" id="UP000789525">
    <property type="component" value="Unassembled WGS sequence"/>
</dbReference>
<comment type="caution">
    <text evidence="1">The sequence shown here is derived from an EMBL/GenBank/DDBJ whole genome shotgun (WGS) entry which is preliminary data.</text>
</comment>
<name>A0ACA9P4E4_9GLOM</name>
<gene>
    <name evidence="1" type="ORF">ACOLOM_LOCUS9570</name>
</gene>
<keyword evidence="2" id="KW-1185">Reference proteome</keyword>
<proteinExistence type="predicted"/>
<reference evidence="1" key="1">
    <citation type="submission" date="2021-06" db="EMBL/GenBank/DDBJ databases">
        <authorList>
            <person name="Kallberg Y."/>
            <person name="Tangrot J."/>
            <person name="Rosling A."/>
        </authorList>
    </citation>
    <scope>NUCLEOTIDE SEQUENCE</scope>
    <source>
        <strain evidence="1">CL356</strain>
    </source>
</reference>
<feature type="non-terminal residue" evidence="1">
    <location>
        <position position="1"/>
    </location>
</feature>
<accession>A0ACA9P4E4</accession>
<evidence type="ECO:0000313" key="2">
    <source>
        <dbReference type="Proteomes" id="UP000789525"/>
    </source>
</evidence>
<evidence type="ECO:0000313" key="1">
    <source>
        <dbReference type="EMBL" id="CAG8686310.1"/>
    </source>
</evidence>
<sequence>ILHKGCNELKIFEEPERNVDNNYVEELRNEDLSFLIVEDNSINAMILKKMLTQAGHNNYDVAVNGREAVEKFYEKFYDIIFMDLQMPICDG</sequence>
<dbReference type="EMBL" id="CAJVPT010028124">
    <property type="protein sequence ID" value="CAG8686310.1"/>
    <property type="molecule type" value="Genomic_DNA"/>
</dbReference>